<dbReference type="GO" id="GO:0043176">
    <property type="term" value="F:amine binding"/>
    <property type="evidence" value="ECO:0007669"/>
    <property type="project" value="InterPro"/>
</dbReference>
<organism evidence="2">
    <name type="scientific">Amblyomma triste</name>
    <name type="common">Neotropical tick</name>
    <dbReference type="NCBI Taxonomy" id="251400"/>
    <lineage>
        <taxon>Eukaryota</taxon>
        <taxon>Metazoa</taxon>
        <taxon>Ecdysozoa</taxon>
        <taxon>Arthropoda</taxon>
        <taxon>Chelicerata</taxon>
        <taxon>Arachnida</taxon>
        <taxon>Acari</taxon>
        <taxon>Parasitiformes</taxon>
        <taxon>Ixodida</taxon>
        <taxon>Ixodoidea</taxon>
        <taxon>Ixodidae</taxon>
        <taxon>Amblyomminae</taxon>
        <taxon>Amblyomma</taxon>
    </lineage>
</organism>
<reference evidence="2" key="1">
    <citation type="submission" date="2014-03" db="EMBL/GenBank/DDBJ databases">
        <title>The sialotranscriptome of Amblyomma triste, Amblyomma parvum and Amblyomma cajennense ticks, uncovered by 454-based RNA-seq.</title>
        <authorList>
            <person name="Garcia G.R."/>
            <person name="Gardinassi L.G."/>
            <person name="Ribeiro J.M."/>
            <person name="Anatriello E."/>
            <person name="Ferreira B.R."/>
            <person name="Moreira H.N."/>
            <person name="Mafra C."/>
            <person name="Olegario M.M."/>
            <person name="Szabo P.J."/>
            <person name="Miranda-Santos I.K."/>
            <person name="Maruyama S.R."/>
        </authorList>
    </citation>
    <scope>NUCLEOTIDE SEQUENCE</scope>
    <source>
        <strain evidence="2">Mato Grasso do Sul</strain>
        <tissue evidence="2">Salivary glands</tissue>
    </source>
</reference>
<dbReference type="Pfam" id="PF02098">
    <property type="entry name" value="His_binding"/>
    <property type="match status" value="1"/>
</dbReference>
<dbReference type="InterPro" id="IPR012674">
    <property type="entry name" value="Calycin"/>
</dbReference>
<dbReference type="InterPro" id="IPR002970">
    <property type="entry name" value="Tick_his-bd"/>
</dbReference>
<evidence type="ECO:0000313" key="2">
    <source>
        <dbReference type="EMBL" id="JAC30825.1"/>
    </source>
</evidence>
<feature type="chain" id="PRO_5001518588" evidence="1">
    <location>
        <begin position="25"/>
        <end position="186"/>
    </location>
</feature>
<dbReference type="SUPFAM" id="SSF50814">
    <property type="entry name" value="Lipocalins"/>
    <property type="match status" value="1"/>
</dbReference>
<protein>
    <submittedName>
        <fullName evidence="2">Putative lipocalin-2 1</fullName>
    </submittedName>
</protein>
<dbReference type="AlphaFoldDB" id="A0A023GDM8"/>
<evidence type="ECO:0000256" key="1">
    <source>
        <dbReference type="SAM" id="SignalP"/>
    </source>
</evidence>
<feature type="signal peptide" evidence="1">
    <location>
        <begin position="1"/>
        <end position="24"/>
    </location>
</feature>
<dbReference type="EMBL" id="GBBM01004593">
    <property type="protein sequence ID" value="JAC30825.1"/>
    <property type="molecule type" value="mRNA"/>
</dbReference>
<keyword evidence="1" id="KW-0732">Signal</keyword>
<dbReference type="Gene3D" id="2.40.128.20">
    <property type="match status" value="1"/>
</dbReference>
<name>A0A023GDM8_AMBTT</name>
<accession>A0A023GDM8</accession>
<sequence>MKSFFPTALLGIPLFLLVPSVTQCGAQDQLKQDVVDAFKIFENLDNAVAMLDVDLDGDLDCLVAKRTEFDKNGPSATYVWILSGLNGEEKNNITFHLKPGPSPDKPAFTLGNGGGPEQIANFVFADYQSCAVIQLPYGGGQECMLWVTNETKDNYPQYCVDQYEDNCGGQKIAYDENTCSQLLGSS</sequence>
<proteinExistence type="evidence at transcript level"/>
<dbReference type="GO" id="GO:0030682">
    <property type="term" value="P:symbiont-mediated perturbation of host defenses"/>
    <property type="evidence" value="ECO:0007669"/>
    <property type="project" value="InterPro"/>
</dbReference>